<dbReference type="PANTHER" id="PTHR46268">
    <property type="entry name" value="STRESS RESPONSE PROTEIN NHAX"/>
    <property type="match status" value="1"/>
</dbReference>
<dbReference type="InterPro" id="IPR006016">
    <property type="entry name" value="UspA"/>
</dbReference>
<accession>A0A2L0X2Y5</accession>
<dbReference type="AlphaFoldDB" id="A0A2L0X2Y5"/>
<name>A0A2L0X2Y5_9BURK</name>
<dbReference type="Proteomes" id="UP000253772">
    <property type="component" value="Chromosome c2"/>
</dbReference>
<evidence type="ECO:0000256" key="1">
    <source>
        <dbReference type="ARBA" id="ARBA00008791"/>
    </source>
</evidence>
<evidence type="ECO:0000313" key="3">
    <source>
        <dbReference type="EMBL" id="QBP12477.1"/>
    </source>
</evidence>
<dbReference type="Pfam" id="PF00582">
    <property type="entry name" value="Usp"/>
    <property type="match status" value="1"/>
</dbReference>
<feature type="domain" description="UspA" evidence="2">
    <location>
        <begin position="217"/>
        <end position="272"/>
    </location>
</feature>
<sequence>MDFKTILVDLAADPARDARLDAALTLASLFTARVVGLTATGTLLDPFRSAGEETARYQQMRADMLRNLKQADAAALDAAVARRGRGIEISHVVVEQEAGWALTSRGVSSDLILPAPPSLAQDTPALMATSAEYVLLNSGRPILVIPPDVSLVPGGTVVVAWDGRREAARAMRDALPLLALASRVILQVVLSGAGPNEHGAAEAVRWLADHGVSASLRIDEAASPADSLMRVTRNEAADLLVTGGYGHSRLGELVMGGTTRTLLRNVPVPLLMSH</sequence>
<dbReference type="InterPro" id="IPR006015">
    <property type="entry name" value="Universal_stress_UspA"/>
</dbReference>
<dbReference type="RefSeq" id="WP_024570779.1">
    <property type="nucleotide sequence ID" value="NZ_CP026544.1"/>
</dbReference>
<dbReference type="Gene3D" id="3.40.50.12370">
    <property type="match status" value="1"/>
</dbReference>
<dbReference type="SUPFAM" id="SSF52402">
    <property type="entry name" value="Adenine nucleotide alpha hydrolases-like"/>
    <property type="match status" value="2"/>
</dbReference>
<evidence type="ECO:0000259" key="2">
    <source>
        <dbReference type="Pfam" id="PF00582"/>
    </source>
</evidence>
<comment type="similarity">
    <text evidence="1">Belongs to the universal stress protein A family.</text>
</comment>
<dbReference type="CDD" id="cd00293">
    <property type="entry name" value="USP-like"/>
    <property type="match status" value="1"/>
</dbReference>
<dbReference type="PANTHER" id="PTHR46268:SF15">
    <property type="entry name" value="UNIVERSAL STRESS PROTEIN HP_0031"/>
    <property type="match status" value="1"/>
</dbReference>
<dbReference type="EMBL" id="CP037901">
    <property type="protein sequence ID" value="QBP12477.1"/>
    <property type="molecule type" value="Genomic_DNA"/>
</dbReference>
<organism evidence="3 4">
    <name type="scientific">Cupriavidus metallidurans</name>
    <dbReference type="NCBI Taxonomy" id="119219"/>
    <lineage>
        <taxon>Bacteria</taxon>
        <taxon>Pseudomonadati</taxon>
        <taxon>Pseudomonadota</taxon>
        <taxon>Betaproteobacteria</taxon>
        <taxon>Burkholderiales</taxon>
        <taxon>Burkholderiaceae</taxon>
        <taxon>Cupriavidus</taxon>
    </lineage>
</organism>
<proteinExistence type="inferred from homology"/>
<protein>
    <submittedName>
        <fullName evidence="3">Universal stress protein</fullName>
    </submittedName>
</protein>
<gene>
    <name evidence="3" type="ORF">DDF84_022360</name>
</gene>
<reference evidence="3 4" key="1">
    <citation type="submission" date="2019-03" db="EMBL/GenBank/DDBJ databases">
        <title>Comparative insights into the high quality Complete genome sequence of highly metal resistant Cupriavidus metallidurans strain BS1 isolated from a gold-copper mine.</title>
        <authorList>
            <person name="Mazhar H.S."/>
            <person name="Rensing C."/>
        </authorList>
    </citation>
    <scope>NUCLEOTIDE SEQUENCE [LARGE SCALE GENOMIC DNA]</scope>
    <source>
        <strain evidence="3 4">BS1</strain>
    </source>
</reference>
<dbReference type="PRINTS" id="PR01438">
    <property type="entry name" value="UNVRSLSTRESS"/>
</dbReference>
<dbReference type="OrthoDB" id="9804721at2"/>
<evidence type="ECO:0000313" key="4">
    <source>
        <dbReference type="Proteomes" id="UP000253772"/>
    </source>
</evidence>